<organism evidence="1 2">
    <name type="scientific">Euplotes crassus</name>
    <dbReference type="NCBI Taxonomy" id="5936"/>
    <lineage>
        <taxon>Eukaryota</taxon>
        <taxon>Sar</taxon>
        <taxon>Alveolata</taxon>
        <taxon>Ciliophora</taxon>
        <taxon>Intramacronucleata</taxon>
        <taxon>Spirotrichea</taxon>
        <taxon>Hypotrichia</taxon>
        <taxon>Euplotida</taxon>
        <taxon>Euplotidae</taxon>
        <taxon>Moneuplotes</taxon>
    </lineage>
</organism>
<proteinExistence type="predicted"/>
<keyword evidence="2" id="KW-1185">Reference proteome</keyword>
<dbReference type="AlphaFoldDB" id="A0AAD1X9T4"/>
<gene>
    <name evidence="1" type="ORF">ECRASSUSDP1_LOCUS9731</name>
</gene>
<reference evidence="1" key="1">
    <citation type="submission" date="2023-07" db="EMBL/GenBank/DDBJ databases">
        <authorList>
            <consortium name="AG Swart"/>
            <person name="Singh M."/>
            <person name="Singh A."/>
            <person name="Seah K."/>
            <person name="Emmerich C."/>
        </authorList>
    </citation>
    <scope>NUCLEOTIDE SEQUENCE</scope>
    <source>
        <strain evidence="1">DP1</strain>
    </source>
</reference>
<comment type="caution">
    <text evidence="1">The sequence shown here is derived from an EMBL/GenBank/DDBJ whole genome shotgun (WGS) entry which is preliminary data.</text>
</comment>
<name>A0AAD1X9T4_EUPCR</name>
<dbReference type="EMBL" id="CAMPGE010009573">
    <property type="protein sequence ID" value="CAI2368439.1"/>
    <property type="molecule type" value="Genomic_DNA"/>
</dbReference>
<accession>A0AAD1X9T4</accession>
<evidence type="ECO:0000313" key="2">
    <source>
        <dbReference type="Proteomes" id="UP001295684"/>
    </source>
</evidence>
<dbReference type="Proteomes" id="UP001295684">
    <property type="component" value="Unassembled WGS sequence"/>
</dbReference>
<sequence length="108" mass="12910">MLSILYEEISEALKTENDLALHSESCCIWQFLLCKYSNFFIILKFHLVSLLCLDEVTGLVWKALISFLLHFKAQNFRRGKNWKYVSKLKIYTVYSHFNYHINQASFYE</sequence>
<protein>
    <submittedName>
        <fullName evidence="1">Uncharacterized protein</fullName>
    </submittedName>
</protein>
<evidence type="ECO:0000313" key="1">
    <source>
        <dbReference type="EMBL" id="CAI2368439.1"/>
    </source>
</evidence>